<dbReference type="RefSeq" id="WP_019618618.1">
    <property type="nucleotide sequence ID" value="NZ_JBHUNE010000006.1"/>
</dbReference>
<protein>
    <submittedName>
        <fullName evidence="3">YbhB/YbcL family Raf kinase inhibitor-like protein</fullName>
    </submittedName>
</protein>
<keyword evidence="3" id="KW-0649">Protein kinase inhibitor</keyword>
<keyword evidence="4" id="KW-1185">Reference proteome</keyword>
<dbReference type="PANTHER" id="PTHR30289">
    <property type="entry name" value="UNCHARACTERIZED PROTEIN YBCL-RELATED"/>
    <property type="match status" value="1"/>
</dbReference>
<dbReference type="Pfam" id="PF01161">
    <property type="entry name" value="PBP"/>
    <property type="match status" value="1"/>
</dbReference>
<dbReference type="Gene3D" id="3.90.280.10">
    <property type="entry name" value="PEBP-like"/>
    <property type="match status" value="1"/>
</dbReference>
<comment type="similarity">
    <text evidence="1">Belongs to the UPF0098 family.</text>
</comment>
<dbReference type="InterPro" id="IPR008914">
    <property type="entry name" value="PEBP"/>
</dbReference>
<evidence type="ECO:0000256" key="2">
    <source>
        <dbReference type="SAM" id="MobiDB-lite"/>
    </source>
</evidence>
<gene>
    <name evidence="3" type="ORF">ACFSW7_07220</name>
</gene>
<sequence length="174" mass="17796">MAANTYGSISAAPDLAVSSPDFADGARLPDPQVSAGALAAGEDRSPALEWGPAPEGTKSFAVTCWDPDAPTGSGFWHWAVYNIPADVTSLPAGAGTPDSDDLPIDARTLRNDGGVAGYAGAAPPVGHGEHRYIFAVHALDTTLDLPEGATPAALGFNMFGHTLGRGLVTGVWDR</sequence>
<dbReference type="NCBIfam" id="TIGR00481">
    <property type="entry name" value="YbhB/YbcL family Raf kinase inhibitor-like protein"/>
    <property type="match status" value="1"/>
</dbReference>
<accession>A0ABW5UY90</accession>
<dbReference type="Proteomes" id="UP001597492">
    <property type="component" value="Unassembled WGS sequence"/>
</dbReference>
<proteinExistence type="inferred from homology"/>
<organism evidence="3 4">
    <name type="scientific">Gulosibacter faecalis</name>
    <dbReference type="NCBI Taxonomy" id="272240"/>
    <lineage>
        <taxon>Bacteria</taxon>
        <taxon>Bacillati</taxon>
        <taxon>Actinomycetota</taxon>
        <taxon>Actinomycetes</taxon>
        <taxon>Micrococcales</taxon>
        <taxon>Microbacteriaceae</taxon>
        <taxon>Gulosibacter</taxon>
    </lineage>
</organism>
<dbReference type="PANTHER" id="PTHR30289:SF1">
    <property type="entry name" value="PEBP (PHOSPHATIDYLETHANOLAMINE-BINDING PROTEIN) FAMILY PROTEIN"/>
    <property type="match status" value="1"/>
</dbReference>
<dbReference type="InterPro" id="IPR036610">
    <property type="entry name" value="PEBP-like_sf"/>
</dbReference>
<dbReference type="CDD" id="cd00865">
    <property type="entry name" value="PEBP_bact_arch"/>
    <property type="match status" value="1"/>
</dbReference>
<dbReference type="GO" id="GO:0004860">
    <property type="term" value="F:protein kinase inhibitor activity"/>
    <property type="evidence" value="ECO:0007669"/>
    <property type="project" value="UniProtKB-KW"/>
</dbReference>
<dbReference type="EMBL" id="JBHUNE010000006">
    <property type="protein sequence ID" value="MFD2758166.1"/>
    <property type="molecule type" value="Genomic_DNA"/>
</dbReference>
<reference evidence="4" key="1">
    <citation type="journal article" date="2019" name="Int. J. Syst. Evol. Microbiol.">
        <title>The Global Catalogue of Microorganisms (GCM) 10K type strain sequencing project: providing services to taxonomists for standard genome sequencing and annotation.</title>
        <authorList>
            <consortium name="The Broad Institute Genomics Platform"/>
            <consortium name="The Broad Institute Genome Sequencing Center for Infectious Disease"/>
            <person name="Wu L."/>
            <person name="Ma J."/>
        </authorList>
    </citation>
    <scope>NUCLEOTIDE SEQUENCE [LARGE SCALE GENOMIC DNA]</scope>
    <source>
        <strain evidence="4">TISTR 1514</strain>
    </source>
</reference>
<feature type="region of interest" description="Disordered" evidence="2">
    <location>
        <begin position="19"/>
        <end position="52"/>
    </location>
</feature>
<evidence type="ECO:0000313" key="3">
    <source>
        <dbReference type="EMBL" id="MFD2758166.1"/>
    </source>
</evidence>
<evidence type="ECO:0000313" key="4">
    <source>
        <dbReference type="Proteomes" id="UP001597492"/>
    </source>
</evidence>
<dbReference type="InterPro" id="IPR005247">
    <property type="entry name" value="YbhB_YbcL/LppC-like"/>
</dbReference>
<evidence type="ECO:0000256" key="1">
    <source>
        <dbReference type="ARBA" id="ARBA00007120"/>
    </source>
</evidence>
<name>A0ABW5UY90_9MICO</name>
<dbReference type="SUPFAM" id="SSF49777">
    <property type="entry name" value="PEBP-like"/>
    <property type="match status" value="1"/>
</dbReference>
<comment type="caution">
    <text evidence="3">The sequence shown here is derived from an EMBL/GenBank/DDBJ whole genome shotgun (WGS) entry which is preliminary data.</text>
</comment>